<evidence type="ECO:0000313" key="6">
    <source>
        <dbReference type="Proteomes" id="UP000249723"/>
    </source>
</evidence>
<comment type="similarity">
    <text evidence="1">Belongs to the proteasome subunit S9 family.</text>
</comment>
<dbReference type="GO" id="GO:0000502">
    <property type="term" value="C:proteasome complex"/>
    <property type="evidence" value="ECO:0007669"/>
    <property type="project" value="UniProtKB-KW"/>
</dbReference>
<evidence type="ECO:0000259" key="4">
    <source>
        <dbReference type="PROSITE" id="PS50250"/>
    </source>
</evidence>
<dbReference type="InterPro" id="IPR040773">
    <property type="entry name" value="Rpn6_N"/>
</dbReference>
<dbReference type="GO" id="GO:0030163">
    <property type="term" value="P:protein catabolic process"/>
    <property type="evidence" value="ECO:0007669"/>
    <property type="project" value="UniProtKB-ARBA"/>
</dbReference>
<evidence type="ECO:0000256" key="2">
    <source>
        <dbReference type="ARBA" id="ARBA00022942"/>
    </source>
</evidence>
<accession>A0A2X0NMS2</accession>
<dbReference type="EMBL" id="FMWP01000048">
    <property type="protein sequence ID" value="SCZ93789.1"/>
    <property type="molecule type" value="Genomic_DNA"/>
</dbReference>
<dbReference type="Gene3D" id="1.25.40.570">
    <property type="match status" value="1"/>
</dbReference>
<evidence type="ECO:0000256" key="3">
    <source>
        <dbReference type="SAM" id="MobiDB-lite"/>
    </source>
</evidence>
<keyword evidence="2" id="KW-0647">Proteasome</keyword>
<dbReference type="InterPro" id="IPR000717">
    <property type="entry name" value="PCI_dom"/>
</dbReference>
<feature type="region of interest" description="Disordered" evidence="3">
    <location>
        <begin position="26"/>
        <end position="63"/>
    </location>
</feature>
<proteinExistence type="inferred from homology"/>
<evidence type="ECO:0000313" key="5">
    <source>
        <dbReference type="EMBL" id="SCZ93789.1"/>
    </source>
</evidence>
<dbReference type="InterPro" id="IPR036390">
    <property type="entry name" value="WH_DNA-bd_sf"/>
</dbReference>
<keyword evidence="6" id="KW-1185">Reference proteome</keyword>
<dbReference type="PROSITE" id="PS50250">
    <property type="entry name" value="PCI"/>
    <property type="match status" value="1"/>
</dbReference>
<dbReference type="InterPro" id="IPR050871">
    <property type="entry name" value="26S_Proteasome/COP9_Components"/>
</dbReference>
<organism evidence="5 6">
    <name type="scientific">Microbotryum saponariae</name>
    <dbReference type="NCBI Taxonomy" id="289078"/>
    <lineage>
        <taxon>Eukaryota</taxon>
        <taxon>Fungi</taxon>
        <taxon>Dikarya</taxon>
        <taxon>Basidiomycota</taxon>
        <taxon>Pucciniomycotina</taxon>
        <taxon>Microbotryomycetes</taxon>
        <taxon>Microbotryales</taxon>
        <taxon>Microbotryaceae</taxon>
        <taxon>Microbotryum</taxon>
    </lineage>
</organism>
<dbReference type="Proteomes" id="UP000249723">
    <property type="component" value="Unassembled WGS sequence"/>
</dbReference>
<dbReference type="SMART" id="SM00088">
    <property type="entry name" value="PINT"/>
    <property type="match status" value="1"/>
</dbReference>
<dbReference type="STRING" id="289078.A0A2X0NMS2"/>
<dbReference type="Pfam" id="PF18055">
    <property type="entry name" value="RPN6_N"/>
    <property type="match status" value="1"/>
</dbReference>
<dbReference type="SUPFAM" id="SSF46785">
    <property type="entry name" value="Winged helix' DNA-binding domain"/>
    <property type="match status" value="1"/>
</dbReference>
<dbReference type="PANTHER" id="PTHR10678">
    <property type="entry name" value="26S PROTEASOME NON-ATPASE REGULATORY SUBUNIT 11/COP9 SIGNALOSOME COMPLEX SUBUNIT 2"/>
    <property type="match status" value="1"/>
</dbReference>
<dbReference type="Pfam" id="PF01399">
    <property type="entry name" value="PCI"/>
    <property type="match status" value="1"/>
</dbReference>
<dbReference type="AlphaFoldDB" id="A0A2X0NMS2"/>
<sequence>MSSSPTATTSTPARTEEQLRAILDQRVVDGQSARARAPAPHSYDPVPPTHTSYPCPPLGPQDDQLLREKETAIVELGQLYSARQDATALAQVIRDSTWLMQHLAKAKTAKLVRTLLDQLSAIPNSSALQIKVTQENVDWAKSEKRIFLKQNLETRLIALYIDNQNYKDALALITTLLRELKKLDDKMVLTEVHLLESRVNHLLANMPKAKAALTSARTAANSIYCPPLLQAQLDMQSGILHAEDKDYKTAFSYFFEALEGLSSQDDPKAPAALKYMLMCKVMLNLPEDVTSIIAGKLAQRYAGPQVDAIKAVAKAHEDRSLSDFERLLKEHRKGPYFFDRPELSDDPIIRNHLSALYDTLLEQNLVRIIEPFSRVEISHIAELVGQPVRDVEAKLSQMILDKVFDGILDQGAGCLIVWDEPEVDKTYDATLETLGHISQIVDQLFTRTRSM</sequence>
<dbReference type="SMART" id="SM00753">
    <property type="entry name" value="PAM"/>
    <property type="match status" value="1"/>
</dbReference>
<protein>
    <submittedName>
        <fullName evidence="5">BZ3500_MvSof-1268-A1-R1_Chr6-3g08885 protein</fullName>
    </submittedName>
</protein>
<dbReference type="Pfam" id="PF18503">
    <property type="entry name" value="RPN6_C_helix"/>
    <property type="match status" value="1"/>
</dbReference>
<feature type="domain" description="PCI" evidence="4">
    <location>
        <begin position="246"/>
        <end position="422"/>
    </location>
</feature>
<dbReference type="InterPro" id="IPR040780">
    <property type="entry name" value="Rpn6_C_helix"/>
</dbReference>
<dbReference type="OrthoDB" id="1418352at2759"/>
<reference evidence="6" key="1">
    <citation type="submission" date="2016-10" db="EMBL/GenBank/DDBJ databases">
        <authorList>
            <person name="Jeantristanb JTB J.-T."/>
            <person name="Ricardo R."/>
        </authorList>
    </citation>
    <scope>NUCLEOTIDE SEQUENCE [LARGE SCALE GENOMIC DNA]</scope>
</reference>
<name>A0A2X0NMS2_9BASI</name>
<dbReference type="FunFam" id="1.25.40.570:FF:000007">
    <property type="entry name" value="26S proteasome non-ATPase regulatory subunit 11"/>
    <property type="match status" value="1"/>
</dbReference>
<evidence type="ECO:0000256" key="1">
    <source>
        <dbReference type="ARBA" id="ARBA00007454"/>
    </source>
</evidence>
<gene>
    <name evidence="5" type="ORF">BZ3500_MVSOF-1268-A1-R1_CHR6-3G08885</name>
</gene>